<protein>
    <submittedName>
        <fullName evidence="2">DUF1741 domain-containing protein</fullName>
    </submittedName>
</protein>
<dbReference type="InterPro" id="IPR056457">
    <property type="entry name" value="DOP1_C"/>
</dbReference>
<dbReference type="PANTHER" id="PTHR14042">
    <property type="entry name" value="DOPEY-RELATED"/>
    <property type="match status" value="1"/>
</dbReference>
<dbReference type="STRING" id="102285.A0A0R3TXD0"/>
<dbReference type="AlphaFoldDB" id="A0A0R3TXD0"/>
<dbReference type="PANTHER" id="PTHR14042:SF24">
    <property type="entry name" value="PROTEIN DOPEY-1 HOMOLOG"/>
    <property type="match status" value="1"/>
</dbReference>
<reference evidence="2" key="1">
    <citation type="submission" date="2017-02" db="UniProtKB">
        <authorList>
            <consortium name="WormBaseParasite"/>
        </authorList>
    </citation>
    <scope>IDENTIFICATION</scope>
</reference>
<dbReference type="InterPro" id="IPR040314">
    <property type="entry name" value="DOP1"/>
</dbReference>
<dbReference type="GO" id="GO:0005829">
    <property type="term" value="C:cytosol"/>
    <property type="evidence" value="ECO:0007669"/>
    <property type="project" value="GOC"/>
</dbReference>
<dbReference type="Pfam" id="PF24598">
    <property type="entry name" value="DOP1_C"/>
    <property type="match status" value="1"/>
</dbReference>
<dbReference type="WBParaSite" id="HNAJ_0001252501-mRNA-1">
    <property type="protein sequence ID" value="HNAJ_0001252501-mRNA-1"/>
    <property type="gene ID" value="HNAJ_0001252501"/>
</dbReference>
<dbReference type="GO" id="GO:0005802">
    <property type="term" value="C:trans-Golgi network"/>
    <property type="evidence" value="ECO:0007669"/>
    <property type="project" value="TreeGrafter"/>
</dbReference>
<proteinExistence type="predicted"/>
<evidence type="ECO:0000259" key="1">
    <source>
        <dbReference type="Pfam" id="PF24598"/>
    </source>
</evidence>
<sequence length="236" mass="26756">LTDNLRMMTDSNVPILTQMFLCTRVLVTRISSESLASLWLLVIPELVSENLRRTKHSAFKHRDLQKLPQSQLNLLLSASKLLATILLLPESTVPQLLFQRWVFVNRGVGLHQGTMDESNENDGTFHPFMSQIASGLASIYQSENQIYTTPLLSVRNACYFILATKTVTDFERLELFFRSLGERRGSTVEAYNEILDEAEVKVLNQVLEVSTFNEFPEPLGYLAASKSIEREGERVS</sequence>
<dbReference type="GO" id="GO:0006895">
    <property type="term" value="P:Golgi to endosome transport"/>
    <property type="evidence" value="ECO:0007669"/>
    <property type="project" value="InterPro"/>
</dbReference>
<accession>A0A0R3TXD0</accession>
<dbReference type="GO" id="GO:0005768">
    <property type="term" value="C:endosome"/>
    <property type="evidence" value="ECO:0007669"/>
    <property type="project" value="TreeGrafter"/>
</dbReference>
<feature type="domain" description="DOP1-like C-terminal" evidence="1">
    <location>
        <begin position="7"/>
        <end position="181"/>
    </location>
</feature>
<organism evidence="2">
    <name type="scientific">Rodentolepis nana</name>
    <name type="common">Dwarf tapeworm</name>
    <name type="synonym">Hymenolepis nana</name>
    <dbReference type="NCBI Taxonomy" id="102285"/>
    <lineage>
        <taxon>Eukaryota</taxon>
        <taxon>Metazoa</taxon>
        <taxon>Spiralia</taxon>
        <taxon>Lophotrochozoa</taxon>
        <taxon>Platyhelminthes</taxon>
        <taxon>Cestoda</taxon>
        <taxon>Eucestoda</taxon>
        <taxon>Cyclophyllidea</taxon>
        <taxon>Hymenolepididae</taxon>
        <taxon>Rodentolepis</taxon>
    </lineage>
</organism>
<name>A0A0R3TXD0_RODNA</name>
<evidence type="ECO:0000313" key="2">
    <source>
        <dbReference type="WBParaSite" id="HNAJ_0001252501-mRNA-1"/>
    </source>
</evidence>